<dbReference type="InterPro" id="IPR012338">
    <property type="entry name" value="Beta-lactam/transpept-like"/>
</dbReference>
<dbReference type="GO" id="GO:0016787">
    <property type="term" value="F:hydrolase activity"/>
    <property type="evidence" value="ECO:0007669"/>
    <property type="project" value="UniProtKB-KW"/>
</dbReference>
<name>A0ABY4WA63_9BACL</name>
<sequence>MKTTSLEWTKAFEEYAAKLKEDTQAPGIAVGICREGELIYHKGLGFRDREEQLEITLDTVFGIGSVTKSFTCVAIMKLQEAGKLRVHDPVIQYLPEFRMPLNQYTDQVTIHHLMTHTTGLPPLPTLYSAGKRSMEQDPELKGTEHEKRLAELPYIDTHDELIEFIAAQEVTVLGPPGTQFSYSNDSYALLGVIIERLSGISYEQYVTETILQPAGMSRTVFTAEELEQFDDVAKLYTRNPGNINEVYASPSWWASPSMTAAGFLKSTIRDLLRYTEIFRTGGLVEDVRILSEESVQQMTTPHFPIQGQSYYGYGLMITPGCFGGTLVEHGGSIKGVSAQIFTVPETGISGAVLSNADGVSAQELMTGSLNVMRSRPADELPFSYPEVEVSAESLADYLGVYQSGEGAHAAVGVVDGQLSVTFQGSTFPFRCVDRDRFVFKKRDTQYHTTFIRDEEGRVIRMSLGFRQLQRAEQKEHSA</sequence>
<dbReference type="InterPro" id="IPR050491">
    <property type="entry name" value="AmpC-like"/>
</dbReference>
<dbReference type="PANTHER" id="PTHR46825">
    <property type="entry name" value="D-ALANYL-D-ALANINE-CARBOXYPEPTIDASE/ENDOPEPTIDASE AMPH"/>
    <property type="match status" value="1"/>
</dbReference>
<dbReference type="EMBL" id="CP098755">
    <property type="protein sequence ID" value="USG64055.1"/>
    <property type="molecule type" value="Genomic_DNA"/>
</dbReference>
<protein>
    <submittedName>
        <fullName evidence="3">Serine hydrolase</fullName>
    </submittedName>
</protein>
<evidence type="ECO:0000259" key="2">
    <source>
        <dbReference type="Pfam" id="PF11954"/>
    </source>
</evidence>
<dbReference type="Pfam" id="PF00144">
    <property type="entry name" value="Beta-lactamase"/>
    <property type="match status" value="1"/>
</dbReference>
<proteinExistence type="predicted"/>
<organism evidence="3 4">
    <name type="scientific">Brevibacillus ruminantium</name>
    <dbReference type="NCBI Taxonomy" id="2950604"/>
    <lineage>
        <taxon>Bacteria</taxon>
        <taxon>Bacillati</taxon>
        <taxon>Bacillota</taxon>
        <taxon>Bacilli</taxon>
        <taxon>Bacillales</taxon>
        <taxon>Paenibacillaceae</taxon>
        <taxon>Brevibacillus</taxon>
    </lineage>
</organism>
<dbReference type="InterPro" id="IPR001466">
    <property type="entry name" value="Beta-lactam-related"/>
</dbReference>
<reference evidence="3" key="1">
    <citation type="submission" date="2022-06" db="EMBL/GenBank/DDBJ databases">
        <title>Genome sequencing of Brevibacillus sp. BB3-R1.</title>
        <authorList>
            <person name="Heo J."/>
            <person name="Lee D."/>
            <person name="Won M."/>
            <person name="Han B.-H."/>
            <person name="Hong S.-B."/>
            <person name="Kwon S.-W."/>
        </authorList>
    </citation>
    <scope>NUCLEOTIDE SEQUENCE</scope>
    <source>
        <strain evidence="3">BB3-R1</strain>
    </source>
</reference>
<dbReference type="Proteomes" id="UP001056500">
    <property type="component" value="Chromosome"/>
</dbReference>
<feature type="domain" description="Peptidase S12 Pab87-related C-terminal" evidence="2">
    <location>
        <begin position="386"/>
        <end position="464"/>
    </location>
</feature>
<feature type="domain" description="Beta-lactamase-related" evidence="1">
    <location>
        <begin position="13"/>
        <end position="358"/>
    </location>
</feature>
<evidence type="ECO:0000313" key="3">
    <source>
        <dbReference type="EMBL" id="USG64055.1"/>
    </source>
</evidence>
<keyword evidence="3" id="KW-0378">Hydrolase</keyword>
<dbReference type="Pfam" id="PF11954">
    <property type="entry name" value="DUF3471"/>
    <property type="match status" value="1"/>
</dbReference>
<evidence type="ECO:0000259" key="1">
    <source>
        <dbReference type="Pfam" id="PF00144"/>
    </source>
</evidence>
<dbReference type="PANTHER" id="PTHR46825:SF9">
    <property type="entry name" value="BETA-LACTAMASE-RELATED DOMAIN-CONTAINING PROTEIN"/>
    <property type="match status" value="1"/>
</dbReference>
<keyword evidence="4" id="KW-1185">Reference proteome</keyword>
<dbReference type="Gene3D" id="3.40.710.10">
    <property type="entry name" value="DD-peptidase/beta-lactamase superfamily"/>
    <property type="match status" value="1"/>
</dbReference>
<accession>A0ABY4WA63</accession>
<dbReference type="SUPFAM" id="SSF56601">
    <property type="entry name" value="beta-lactamase/transpeptidase-like"/>
    <property type="match status" value="1"/>
</dbReference>
<evidence type="ECO:0000313" key="4">
    <source>
        <dbReference type="Proteomes" id="UP001056500"/>
    </source>
</evidence>
<gene>
    <name evidence="3" type="ORF">NDK47_18070</name>
</gene>
<dbReference type="InterPro" id="IPR021860">
    <property type="entry name" value="Peptidase_S12_Pab87-rel_C"/>
</dbReference>
<dbReference type="RefSeq" id="WP_251871150.1">
    <property type="nucleotide sequence ID" value="NZ_CP098755.1"/>
</dbReference>